<evidence type="ECO:0000313" key="10">
    <source>
        <dbReference type="EMBL" id="TQL84822.1"/>
    </source>
</evidence>
<dbReference type="PROSITE" id="PS00099">
    <property type="entry name" value="THIOLASE_3"/>
    <property type="match status" value="1"/>
</dbReference>
<dbReference type="PROSITE" id="PS50929">
    <property type="entry name" value="ABC_TM1F"/>
    <property type="match status" value="1"/>
</dbReference>
<evidence type="ECO:0000259" key="9">
    <source>
        <dbReference type="PROSITE" id="PS50929"/>
    </source>
</evidence>
<keyword evidence="4 10" id="KW-0067">ATP-binding</keyword>
<dbReference type="SMART" id="SM00382">
    <property type="entry name" value="AAA"/>
    <property type="match status" value="1"/>
</dbReference>
<feature type="transmembrane region" description="Helical" evidence="7">
    <location>
        <begin position="172"/>
        <end position="191"/>
    </location>
</feature>
<dbReference type="Pfam" id="PF00005">
    <property type="entry name" value="ABC_tran"/>
    <property type="match status" value="1"/>
</dbReference>
<dbReference type="EMBL" id="VFOX01000001">
    <property type="protein sequence ID" value="TQL84822.1"/>
    <property type="molecule type" value="Genomic_DNA"/>
</dbReference>
<protein>
    <submittedName>
        <fullName evidence="10">ATP-binding cassette subfamily C protein</fullName>
    </submittedName>
</protein>
<evidence type="ECO:0000256" key="7">
    <source>
        <dbReference type="SAM" id="Phobius"/>
    </source>
</evidence>
<dbReference type="GO" id="GO:0005524">
    <property type="term" value="F:ATP binding"/>
    <property type="evidence" value="ECO:0007669"/>
    <property type="project" value="UniProtKB-KW"/>
</dbReference>
<evidence type="ECO:0000256" key="1">
    <source>
        <dbReference type="ARBA" id="ARBA00004651"/>
    </source>
</evidence>
<feature type="transmembrane region" description="Helical" evidence="7">
    <location>
        <begin position="291"/>
        <end position="310"/>
    </location>
</feature>
<keyword evidence="6 7" id="KW-0472">Membrane</keyword>
<feature type="transmembrane region" description="Helical" evidence="7">
    <location>
        <begin position="258"/>
        <end position="279"/>
    </location>
</feature>
<evidence type="ECO:0000256" key="5">
    <source>
        <dbReference type="ARBA" id="ARBA00022989"/>
    </source>
</evidence>
<evidence type="ECO:0000313" key="11">
    <source>
        <dbReference type="Proteomes" id="UP000317209"/>
    </source>
</evidence>
<feature type="domain" description="ABC transmembrane type-1" evidence="9">
    <location>
        <begin position="35"/>
        <end position="315"/>
    </location>
</feature>
<accession>A0A543BJ13</accession>
<comment type="subcellular location">
    <subcellularLocation>
        <location evidence="1">Cell membrane</location>
        <topology evidence="1">Multi-pass membrane protein</topology>
    </subcellularLocation>
</comment>
<comment type="caution">
    <text evidence="10">The sequence shown here is derived from an EMBL/GenBank/DDBJ whole genome shotgun (WGS) entry which is preliminary data.</text>
</comment>
<feature type="transmembrane region" description="Helical" evidence="7">
    <location>
        <begin position="33"/>
        <end position="55"/>
    </location>
</feature>
<sequence length="582" mass="61166">MTDVHATGLKLPIASRRDTVRGLLATLRRRRGLVVLALLTLCAGVGAALAAPWIIGRMVDDIVAGGGSLLGSGLALAGSLTLGALLTWGGRVLLARLGQATVREVRESAFRTALAQPTARIEAAGTGDLVARLSGDVRAVGQVVEEALPAFLTALFGIALSLAGMGLLDWRFAVAALVAAPLQSFSLRWFLRRSAPVYRAHRVVVAERSQRTIEAVRGVDTVLALRTEEKHLERIAEASEEGIALEVRATQVRNDFNVFLNAAELLGLAAVLMVGYVLVTRGDVELGAASAAALYFLGLFGPMGTLLFRIDDLQDAGASLARLFGVIGMPSPQEREHVATPRRGAIDVHGLGFSHRPAQRDLDAVSLSAAPGEKIAVVGASGAGKTTLARVLAGALPVQEGLVRHDGVGIEDWHPHDLRDTVAMLSQEPHVFAGTVRDDLCLFSDADDDRLQLAIEQVGAGWILRLPDGLDTVIGEAGHPLTPGQAQHLALVRVALSEASVVILDEATAEAGSVDAALLDGAALAAIGARTGVVIAHRLSQAVTADRILVMRDGRVVQSGTHEGLAAMPGPYAELWAAWTRW</sequence>
<feature type="domain" description="ABC transporter" evidence="8">
    <location>
        <begin position="346"/>
        <end position="578"/>
    </location>
</feature>
<dbReference type="InterPro" id="IPR036640">
    <property type="entry name" value="ABC1_TM_sf"/>
</dbReference>
<dbReference type="Proteomes" id="UP000317209">
    <property type="component" value="Unassembled WGS sequence"/>
</dbReference>
<dbReference type="Pfam" id="PF00664">
    <property type="entry name" value="ABC_membrane"/>
    <property type="match status" value="1"/>
</dbReference>
<organism evidence="10 11">
    <name type="scientific">Microbacterium saperdae</name>
    <dbReference type="NCBI Taxonomy" id="69368"/>
    <lineage>
        <taxon>Bacteria</taxon>
        <taxon>Bacillati</taxon>
        <taxon>Actinomycetota</taxon>
        <taxon>Actinomycetes</taxon>
        <taxon>Micrococcales</taxon>
        <taxon>Microbacteriaceae</taxon>
        <taxon>Microbacterium</taxon>
    </lineage>
</organism>
<dbReference type="Gene3D" id="1.20.1560.10">
    <property type="entry name" value="ABC transporter type 1, transmembrane domain"/>
    <property type="match status" value="1"/>
</dbReference>
<evidence type="ECO:0000256" key="2">
    <source>
        <dbReference type="ARBA" id="ARBA00022692"/>
    </source>
</evidence>
<feature type="transmembrane region" description="Helical" evidence="7">
    <location>
        <begin position="67"/>
        <end position="88"/>
    </location>
</feature>
<dbReference type="GO" id="GO:0005886">
    <property type="term" value="C:plasma membrane"/>
    <property type="evidence" value="ECO:0007669"/>
    <property type="project" value="UniProtKB-SubCell"/>
</dbReference>
<evidence type="ECO:0000256" key="4">
    <source>
        <dbReference type="ARBA" id="ARBA00022840"/>
    </source>
</evidence>
<evidence type="ECO:0000256" key="6">
    <source>
        <dbReference type="ARBA" id="ARBA00023136"/>
    </source>
</evidence>
<dbReference type="CDD" id="cd07346">
    <property type="entry name" value="ABC_6TM_exporters"/>
    <property type="match status" value="1"/>
</dbReference>
<gene>
    <name evidence="10" type="ORF">FB560_0415</name>
</gene>
<keyword evidence="2 7" id="KW-0812">Transmembrane</keyword>
<dbReference type="GO" id="GO:0016747">
    <property type="term" value="F:acyltransferase activity, transferring groups other than amino-acyl groups"/>
    <property type="evidence" value="ECO:0007669"/>
    <property type="project" value="InterPro"/>
</dbReference>
<keyword evidence="5 7" id="KW-1133">Transmembrane helix</keyword>
<dbReference type="InterPro" id="IPR020610">
    <property type="entry name" value="Thiolase_AS"/>
</dbReference>
<reference evidence="10 11" key="1">
    <citation type="submission" date="2019-06" db="EMBL/GenBank/DDBJ databases">
        <title>Sequencing the genomes of 1000 actinobacteria strains.</title>
        <authorList>
            <person name="Klenk H.-P."/>
        </authorList>
    </citation>
    <scope>NUCLEOTIDE SEQUENCE [LARGE SCALE GENOMIC DNA]</scope>
    <source>
        <strain evidence="10 11">DSM 20169</strain>
    </source>
</reference>
<name>A0A543BJ13_9MICO</name>
<keyword evidence="3" id="KW-0547">Nucleotide-binding</keyword>
<dbReference type="RefSeq" id="WP_170197989.1">
    <property type="nucleotide sequence ID" value="NZ_VFOX01000001.1"/>
</dbReference>
<dbReference type="InterPro" id="IPR003439">
    <property type="entry name" value="ABC_transporter-like_ATP-bd"/>
</dbReference>
<evidence type="ECO:0000256" key="3">
    <source>
        <dbReference type="ARBA" id="ARBA00022741"/>
    </source>
</evidence>
<proteinExistence type="predicted"/>
<dbReference type="AlphaFoldDB" id="A0A543BJ13"/>
<dbReference type="PANTHER" id="PTHR24221:SF654">
    <property type="entry name" value="ATP-BINDING CASSETTE SUB-FAMILY B MEMBER 6"/>
    <property type="match status" value="1"/>
</dbReference>
<dbReference type="InterPro" id="IPR027417">
    <property type="entry name" value="P-loop_NTPase"/>
</dbReference>
<evidence type="ECO:0000259" key="8">
    <source>
        <dbReference type="PROSITE" id="PS50893"/>
    </source>
</evidence>
<dbReference type="InterPro" id="IPR011527">
    <property type="entry name" value="ABC1_TM_dom"/>
</dbReference>
<dbReference type="InterPro" id="IPR003593">
    <property type="entry name" value="AAA+_ATPase"/>
</dbReference>
<dbReference type="GO" id="GO:0140359">
    <property type="term" value="F:ABC-type transporter activity"/>
    <property type="evidence" value="ECO:0007669"/>
    <property type="project" value="InterPro"/>
</dbReference>
<dbReference type="GO" id="GO:0016887">
    <property type="term" value="F:ATP hydrolysis activity"/>
    <property type="evidence" value="ECO:0007669"/>
    <property type="project" value="InterPro"/>
</dbReference>
<dbReference type="PANTHER" id="PTHR24221">
    <property type="entry name" value="ATP-BINDING CASSETTE SUB-FAMILY B"/>
    <property type="match status" value="1"/>
</dbReference>
<keyword evidence="11" id="KW-1185">Reference proteome</keyword>
<dbReference type="GO" id="GO:0034040">
    <property type="term" value="F:ATPase-coupled lipid transmembrane transporter activity"/>
    <property type="evidence" value="ECO:0007669"/>
    <property type="project" value="TreeGrafter"/>
</dbReference>
<dbReference type="SUPFAM" id="SSF90123">
    <property type="entry name" value="ABC transporter transmembrane region"/>
    <property type="match status" value="1"/>
</dbReference>
<dbReference type="SUPFAM" id="SSF52540">
    <property type="entry name" value="P-loop containing nucleoside triphosphate hydrolases"/>
    <property type="match status" value="1"/>
</dbReference>
<feature type="transmembrane region" description="Helical" evidence="7">
    <location>
        <begin position="147"/>
        <end position="166"/>
    </location>
</feature>
<dbReference type="InterPro" id="IPR039421">
    <property type="entry name" value="Type_1_exporter"/>
</dbReference>
<dbReference type="PROSITE" id="PS50893">
    <property type="entry name" value="ABC_TRANSPORTER_2"/>
    <property type="match status" value="1"/>
</dbReference>
<dbReference type="Gene3D" id="3.40.50.300">
    <property type="entry name" value="P-loop containing nucleotide triphosphate hydrolases"/>
    <property type="match status" value="1"/>
</dbReference>